<dbReference type="GO" id="GO:0031047">
    <property type="term" value="P:regulatory ncRNA-mediated gene silencing"/>
    <property type="evidence" value="ECO:0007669"/>
    <property type="project" value="UniProtKB-KW"/>
</dbReference>
<dbReference type="Pfam" id="PF13086">
    <property type="entry name" value="AAA_11"/>
    <property type="match status" value="2"/>
</dbReference>
<dbReference type="SUPFAM" id="SSF52540">
    <property type="entry name" value="P-loop containing nucleoside triphosphate hydrolases"/>
    <property type="match status" value="1"/>
</dbReference>
<dbReference type="OrthoDB" id="6513042at2759"/>
<dbReference type="GO" id="GO:0008270">
    <property type="term" value="F:zinc ion binding"/>
    <property type="evidence" value="ECO:0007669"/>
    <property type="project" value="UniProtKB-KW"/>
</dbReference>
<dbReference type="STRING" id="945553.A0A0D2MS93"/>
<accession>A0A0D2MS93</accession>
<evidence type="ECO:0000259" key="14">
    <source>
        <dbReference type="PROSITE" id="PS50103"/>
    </source>
</evidence>
<evidence type="ECO:0000256" key="10">
    <source>
        <dbReference type="ARBA" id="ARBA00023158"/>
    </source>
</evidence>
<evidence type="ECO:0000256" key="2">
    <source>
        <dbReference type="ARBA" id="ARBA00005601"/>
    </source>
</evidence>
<evidence type="ECO:0000256" key="8">
    <source>
        <dbReference type="ARBA" id="ARBA00022840"/>
    </source>
</evidence>
<dbReference type="InterPro" id="IPR041677">
    <property type="entry name" value="DNA2/NAM7_AAA_11"/>
</dbReference>
<dbReference type="GO" id="GO:0016787">
    <property type="term" value="F:hydrolase activity"/>
    <property type="evidence" value="ECO:0007669"/>
    <property type="project" value="UniProtKB-KW"/>
</dbReference>
<protein>
    <recommendedName>
        <fullName evidence="3">RNA helicase</fullName>
        <ecNumber evidence="3">3.6.4.13</ecNumber>
    </recommendedName>
</protein>
<evidence type="ECO:0000256" key="4">
    <source>
        <dbReference type="ARBA" id="ARBA00022490"/>
    </source>
</evidence>
<evidence type="ECO:0000256" key="9">
    <source>
        <dbReference type="ARBA" id="ARBA00022884"/>
    </source>
</evidence>
<dbReference type="OMA" id="FGWIFID"/>
<keyword evidence="4" id="KW-0963">Cytoplasm</keyword>
<evidence type="ECO:0000256" key="11">
    <source>
        <dbReference type="ARBA" id="ARBA00047984"/>
    </source>
</evidence>
<feature type="zinc finger region" description="C3H1-type" evidence="13">
    <location>
        <begin position="4"/>
        <end position="31"/>
    </location>
</feature>
<dbReference type="PANTHER" id="PTHR45418:SF1">
    <property type="entry name" value="CANCER_TESTIS ANTIGEN 55"/>
    <property type="match status" value="1"/>
</dbReference>
<dbReference type="InterPro" id="IPR047187">
    <property type="entry name" value="SF1_C_Upf1"/>
</dbReference>
<evidence type="ECO:0000256" key="7">
    <source>
        <dbReference type="ARBA" id="ARBA00022806"/>
    </source>
</evidence>
<comment type="similarity">
    <text evidence="2">Belongs to the DNA2/NAM7 helicase family. SDE3 subfamily.</text>
</comment>
<dbReference type="Proteomes" id="UP000054270">
    <property type="component" value="Unassembled WGS sequence"/>
</dbReference>
<dbReference type="InterPro" id="IPR014001">
    <property type="entry name" value="Helicase_ATP-bd"/>
</dbReference>
<evidence type="ECO:0000256" key="6">
    <source>
        <dbReference type="ARBA" id="ARBA00022801"/>
    </source>
</evidence>
<keyword evidence="13" id="KW-0479">Metal-binding</keyword>
<dbReference type="InterPro" id="IPR041679">
    <property type="entry name" value="DNA2/NAM7-like_C"/>
</dbReference>
<keyword evidence="16" id="KW-1185">Reference proteome</keyword>
<reference evidence="16" key="1">
    <citation type="submission" date="2014-04" db="EMBL/GenBank/DDBJ databases">
        <title>Evolutionary Origins and Diversification of the Mycorrhizal Mutualists.</title>
        <authorList>
            <consortium name="DOE Joint Genome Institute"/>
            <consortium name="Mycorrhizal Genomics Consortium"/>
            <person name="Kohler A."/>
            <person name="Kuo A."/>
            <person name="Nagy L.G."/>
            <person name="Floudas D."/>
            <person name="Copeland A."/>
            <person name="Barry K.W."/>
            <person name="Cichocki N."/>
            <person name="Veneault-Fourrey C."/>
            <person name="LaButti K."/>
            <person name="Lindquist E.A."/>
            <person name="Lipzen A."/>
            <person name="Lundell T."/>
            <person name="Morin E."/>
            <person name="Murat C."/>
            <person name="Riley R."/>
            <person name="Ohm R."/>
            <person name="Sun H."/>
            <person name="Tunlid A."/>
            <person name="Henrissat B."/>
            <person name="Grigoriev I.V."/>
            <person name="Hibbett D.S."/>
            <person name="Martin F."/>
        </authorList>
    </citation>
    <scope>NUCLEOTIDE SEQUENCE [LARGE SCALE GENOMIC DNA]</scope>
    <source>
        <strain evidence="16">FD-334 SS-4</strain>
    </source>
</reference>
<dbReference type="EMBL" id="KN817526">
    <property type="protein sequence ID" value="KJA26863.1"/>
    <property type="molecule type" value="Genomic_DNA"/>
</dbReference>
<keyword evidence="13" id="KW-0862">Zinc</keyword>
<dbReference type="CDD" id="cd18808">
    <property type="entry name" value="SF1_C_Upf1"/>
    <property type="match status" value="1"/>
</dbReference>
<evidence type="ECO:0000256" key="1">
    <source>
        <dbReference type="ARBA" id="ARBA00004331"/>
    </source>
</evidence>
<dbReference type="SMART" id="SM00487">
    <property type="entry name" value="DEXDc"/>
    <property type="match status" value="1"/>
</dbReference>
<dbReference type="Pfam" id="PF13087">
    <property type="entry name" value="AAA_12"/>
    <property type="match status" value="1"/>
</dbReference>
<dbReference type="GO" id="GO:0032574">
    <property type="term" value="F:5'-3' RNA helicase activity"/>
    <property type="evidence" value="ECO:0007669"/>
    <property type="project" value="InterPro"/>
</dbReference>
<dbReference type="InterPro" id="IPR000571">
    <property type="entry name" value="Znf_CCCH"/>
</dbReference>
<dbReference type="PROSITE" id="PS50103">
    <property type="entry name" value="ZF_C3H1"/>
    <property type="match status" value="1"/>
</dbReference>
<feature type="domain" description="C3H1-type" evidence="14">
    <location>
        <begin position="4"/>
        <end position="31"/>
    </location>
</feature>
<dbReference type="CDD" id="cd18038">
    <property type="entry name" value="DEXXQc_Helz-like"/>
    <property type="match status" value="1"/>
</dbReference>
<dbReference type="GO" id="GO:0003723">
    <property type="term" value="F:RNA binding"/>
    <property type="evidence" value="ECO:0007669"/>
    <property type="project" value="UniProtKB-KW"/>
</dbReference>
<dbReference type="AlphaFoldDB" id="A0A0D2MS93"/>
<sequence>MKNYDNPQYCAPFANGHCPFGTTCSLRHNIFKCSCGLILSLRKQQIHLGSKRHDKTLAALQNQLKKGENSASKTTNAVGQSVQPSPEYVTILDVDQGHGLVTSASESAEQPQQLMRCEHCRKNIENAKYDLHVEGHIRRQRHAHLEAELEATGDDKHGVTVSGGAVIDFGILDGESTFEVKISIQSTISPVALKHCKMRSSTRNDEQGVKFSANLQGKSRVIQKGKPRQVAIVMHPSFPGYFEDTLELLFQTIDQSSKFVITRKVEGTIGSKEDHNLLRAKAPYQRQKVVKFDPKGPIVASKRPPVWTKTTWAQKLDMFFPPPDLVKAASRVIPKHALAAVRKLMPDRFDINTYSNWFQKCLHLEEEKLKSDLDAYALYDVELEPDYPRYQLEVKGLAENRPSVLVGDYILVSHSGPEETLNTRTWYEGRVHKVHAQHISLYVSDGFSVFRGTRFDVRFKLNRLTLRRMHQALKNKFDPPRLLFPGPEHIQGTVQVTPHQIAGIKPFSRPIGEDAEQMETVAAIVNQKPGSVPFVVFGPPGTGKTVTIVEAIRQLLDKDPSVRILACAPSNLAADNIAIKLLDLGPSRVFRLNALSREVGDMEKILRPISNVNGNLVFAMPNLEQVAKYRVIVSTCFSASVPAGLGLKNGHFSHIFIDEAGQGKEPELMVAIKNNASPMTNVILAGDIYQLGPIVHSTLAASFNLKFSYLYRIMQRSIYDLERGKGITYVLNIVKLKKCFRSHPDISHFSNVQFYGSELISCGDPAITHSLLNYELLPKRGFPLIFHGIIGKDAQEKSSPSFFNIDEITQVKMYCSSLLGNKKNRIKPEHIGVITPYHAQCCKIRDSFRYKDSKLWDIKVGSVEEFQGQERRVIIISTVRSNTQYVSSDIKRSLGFVANKQRLNVAVTRAQALLIVIGNPMVLSLDPIWKSFLNFVHTRGGWTGKKIDWDPEEPVLSTTDYALERRKIVEAQMEDTLTRLRAMIISKHEYDRYDSDLEEDDELGSFERPILREAE</sequence>
<keyword evidence="6" id="KW-0378">Hydrolase</keyword>
<keyword evidence="13" id="KW-0863">Zinc-finger</keyword>
<dbReference type="FunFam" id="3.40.50.300:FF:000608">
    <property type="entry name" value="Mov10 RISC complex RNA helicase"/>
    <property type="match status" value="1"/>
</dbReference>
<keyword evidence="7" id="KW-0347">Helicase</keyword>
<keyword evidence="9" id="KW-0694">RNA-binding</keyword>
<gene>
    <name evidence="15" type="ORF">HYPSUDRAFT_1033616</name>
</gene>
<evidence type="ECO:0000256" key="3">
    <source>
        <dbReference type="ARBA" id="ARBA00012552"/>
    </source>
</evidence>
<comment type="subcellular location">
    <subcellularLocation>
        <location evidence="1">Cytoplasm</location>
        <location evidence="1">Cytoplasmic ribonucleoprotein granule</location>
    </subcellularLocation>
</comment>
<dbReference type="InterPro" id="IPR027417">
    <property type="entry name" value="P-loop_NTPase"/>
</dbReference>
<proteinExistence type="inferred from homology"/>
<evidence type="ECO:0000313" key="16">
    <source>
        <dbReference type="Proteomes" id="UP000054270"/>
    </source>
</evidence>
<organism evidence="15 16">
    <name type="scientific">Hypholoma sublateritium (strain FD-334 SS-4)</name>
    <dbReference type="NCBI Taxonomy" id="945553"/>
    <lineage>
        <taxon>Eukaryota</taxon>
        <taxon>Fungi</taxon>
        <taxon>Dikarya</taxon>
        <taxon>Basidiomycota</taxon>
        <taxon>Agaricomycotina</taxon>
        <taxon>Agaricomycetes</taxon>
        <taxon>Agaricomycetidae</taxon>
        <taxon>Agaricales</taxon>
        <taxon>Agaricineae</taxon>
        <taxon>Strophariaceae</taxon>
        <taxon>Hypholoma</taxon>
    </lineage>
</organism>
<dbReference type="Gene3D" id="3.40.50.300">
    <property type="entry name" value="P-loop containing nucleotide triphosphate hydrolases"/>
    <property type="match status" value="2"/>
</dbReference>
<dbReference type="GO" id="GO:0003678">
    <property type="term" value="F:DNA helicase activity"/>
    <property type="evidence" value="ECO:0007669"/>
    <property type="project" value="UniProtKB-EC"/>
</dbReference>
<comment type="catalytic activity">
    <reaction evidence="11">
        <text>ATP + H2O = ADP + phosphate + H(+)</text>
        <dbReference type="Rhea" id="RHEA:13065"/>
        <dbReference type="ChEBI" id="CHEBI:15377"/>
        <dbReference type="ChEBI" id="CHEBI:15378"/>
        <dbReference type="ChEBI" id="CHEBI:30616"/>
        <dbReference type="ChEBI" id="CHEBI:43474"/>
        <dbReference type="ChEBI" id="CHEBI:456216"/>
        <dbReference type="EC" id="3.6.4.13"/>
    </reaction>
</comment>
<dbReference type="Pfam" id="PF21634">
    <property type="entry name" value="MOV-10_beta-barrel"/>
    <property type="match status" value="1"/>
</dbReference>
<dbReference type="InterPro" id="IPR026122">
    <property type="entry name" value="MOV-10/SDE3_DEXXQ/H-box"/>
</dbReference>
<dbReference type="EC" id="3.6.4.13" evidence="3"/>
<name>A0A0D2MS93_HYPSF</name>
<keyword evidence="10" id="KW-0943">RNA-mediated gene silencing</keyword>
<keyword evidence="5" id="KW-0547">Nucleotide-binding</keyword>
<dbReference type="PANTHER" id="PTHR45418">
    <property type="entry name" value="CANCER/TESTIS ANTIGEN 55"/>
    <property type="match status" value="1"/>
</dbReference>
<dbReference type="InterPro" id="IPR049080">
    <property type="entry name" value="MOV-10-like_beta-barrel"/>
</dbReference>
<comment type="catalytic activity">
    <reaction evidence="12">
        <text>ATP + H2O = ADP + phosphate + H(+)</text>
        <dbReference type="Rhea" id="RHEA:13065"/>
        <dbReference type="ChEBI" id="CHEBI:15377"/>
        <dbReference type="ChEBI" id="CHEBI:15378"/>
        <dbReference type="ChEBI" id="CHEBI:30616"/>
        <dbReference type="ChEBI" id="CHEBI:43474"/>
        <dbReference type="ChEBI" id="CHEBI:456216"/>
        <dbReference type="EC" id="3.6.4.12"/>
    </reaction>
    <physiologicalReaction direction="left-to-right" evidence="12">
        <dbReference type="Rhea" id="RHEA:13066"/>
    </physiologicalReaction>
</comment>
<dbReference type="GO" id="GO:0036464">
    <property type="term" value="C:cytoplasmic ribonucleoprotein granule"/>
    <property type="evidence" value="ECO:0007669"/>
    <property type="project" value="UniProtKB-SubCell"/>
</dbReference>
<evidence type="ECO:0000256" key="5">
    <source>
        <dbReference type="ARBA" id="ARBA00022741"/>
    </source>
</evidence>
<evidence type="ECO:0000313" key="15">
    <source>
        <dbReference type="EMBL" id="KJA26863.1"/>
    </source>
</evidence>
<evidence type="ECO:0000256" key="13">
    <source>
        <dbReference type="PROSITE-ProRule" id="PRU00723"/>
    </source>
</evidence>
<evidence type="ECO:0000256" key="12">
    <source>
        <dbReference type="ARBA" id="ARBA00048432"/>
    </source>
</evidence>
<dbReference type="GO" id="GO:0005524">
    <property type="term" value="F:ATP binding"/>
    <property type="evidence" value="ECO:0007669"/>
    <property type="project" value="UniProtKB-KW"/>
</dbReference>
<keyword evidence="8" id="KW-0067">ATP-binding</keyword>